<dbReference type="Gene3D" id="3.40.50.150">
    <property type="entry name" value="Vaccinia Virus protein VP39"/>
    <property type="match status" value="1"/>
</dbReference>
<dbReference type="OrthoDB" id="117053at2"/>
<dbReference type="EMBL" id="MDHN01000013">
    <property type="protein sequence ID" value="OFC71586.1"/>
    <property type="molecule type" value="Genomic_DNA"/>
</dbReference>
<evidence type="ECO:0008006" key="4">
    <source>
        <dbReference type="Google" id="ProtNLM"/>
    </source>
</evidence>
<sequence>MKIKLFEFGDLFWVPEFYHAFLRRFMGALYKVFGYHKMWLPELNAFIDKAGGTVLDPCAGSGFVNELLIREMGKKDIRFNLSDFMIDKNPEFRKRINSLGDDRIHYLEQPIDVLKDNPDFRCPKIFINSFHHFDHEQVSQIFKLNLPHGDDVLVLEYCDNSFMAYVSMLLGPLVAMIMLPFITERRLLLVTAIFTYLIPIVPLMLLWDGIVSSMRCYSNRELKQVLASAGFEDVKVTTTFRRNLLYPAGVTAHHIEAPKAE</sequence>
<evidence type="ECO:0000313" key="3">
    <source>
        <dbReference type="Proteomes" id="UP000175691"/>
    </source>
</evidence>
<evidence type="ECO:0000256" key="1">
    <source>
        <dbReference type="SAM" id="Phobius"/>
    </source>
</evidence>
<dbReference type="InterPro" id="IPR029063">
    <property type="entry name" value="SAM-dependent_MTases_sf"/>
</dbReference>
<dbReference type="SUPFAM" id="SSF53335">
    <property type="entry name" value="S-adenosyl-L-methionine-dependent methyltransferases"/>
    <property type="match status" value="1"/>
</dbReference>
<keyword evidence="1" id="KW-1133">Transmembrane helix</keyword>
<dbReference type="RefSeq" id="WP_070124465.1">
    <property type="nucleotide sequence ID" value="NZ_MDHN01000013.1"/>
</dbReference>
<keyword evidence="1" id="KW-0812">Transmembrane</keyword>
<reference evidence="2 3" key="1">
    <citation type="submission" date="2016-08" db="EMBL/GenBank/DDBJ databases">
        <authorList>
            <person name="Seilhamer J.J."/>
        </authorList>
    </citation>
    <scope>NUCLEOTIDE SEQUENCE [LARGE SCALE GENOMIC DNA]</scope>
    <source>
        <strain evidence="2 3">KCTC 42603</strain>
    </source>
</reference>
<protein>
    <recommendedName>
        <fullName evidence="4">Class I SAM-dependent methyltransferase</fullName>
    </recommendedName>
</protein>
<feature type="transmembrane region" description="Helical" evidence="1">
    <location>
        <begin position="162"/>
        <end position="182"/>
    </location>
</feature>
<name>A0A1E7ZDJ5_9ALTE</name>
<feature type="transmembrane region" description="Helical" evidence="1">
    <location>
        <begin position="187"/>
        <end position="207"/>
    </location>
</feature>
<dbReference type="Proteomes" id="UP000175691">
    <property type="component" value="Unassembled WGS sequence"/>
</dbReference>
<comment type="caution">
    <text evidence="2">The sequence shown here is derived from an EMBL/GenBank/DDBJ whole genome shotgun (WGS) entry which is preliminary data.</text>
</comment>
<dbReference type="STRING" id="1656094.BFC18_07585"/>
<gene>
    <name evidence="2" type="ORF">BFC18_07585</name>
</gene>
<keyword evidence="3" id="KW-1185">Reference proteome</keyword>
<organism evidence="2 3">
    <name type="scientific">Alteromonas confluentis</name>
    <dbReference type="NCBI Taxonomy" id="1656094"/>
    <lineage>
        <taxon>Bacteria</taxon>
        <taxon>Pseudomonadati</taxon>
        <taxon>Pseudomonadota</taxon>
        <taxon>Gammaproteobacteria</taxon>
        <taxon>Alteromonadales</taxon>
        <taxon>Alteromonadaceae</taxon>
        <taxon>Alteromonas/Salinimonas group</taxon>
        <taxon>Alteromonas</taxon>
    </lineage>
</organism>
<dbReference type="AlphaFoldDB" id="A0A1E7ZDJ5"/>
<proteinExistence type="predicted"/>
<evidence type="ECO:0000313" key="2">
    <source>
        <dbReference type="EMBL" id="OFC71586.1"/>
    </source>
</evidence>
<accession>A0A1E7ZDJ5</accession>
<keyword evidence="1" id="KW-0472">Membrane</keyword>